<evidence type="ECO:0000256" key="4">
    <source>
        <dbReference type="PIRNR" id="PIRNR002756"/>
    </source>
</evidence>
<evidence type="ECO:0000256" key="3">
    <source>
        <dbReference type="ARBA" id="ARBA00022592"/>
    </source>
</evidence>
<evidence type="ECO:0000313" key="8">
    <source>
        <dbReference type="EMBL" id="MBB3037342.1"/>
    </source>
</evidence>
<feature type="chain" id="PRO_5039094134" description="Phosphate-binding protein" evidence="6">
    <location>
        <begin position="23"/>
        <end position="364"/>
    </location>
</feature>
<dbReference type="InterPro" id="IPR024370">
    <property type="entry name" value="PBP_domain"/>
</dbReference>
<organism evidence="8 9">
    <name type="scientific">Hoyosella altamirensis</name>
    <dbReference type="NCBI Taxonomy" id="616997"/>
    <lineage>
        <taxon>Bacteria</taxon>
        <taxon>Bacillati</taxon>
        <taxon>Actinomycetota</taxon>
        <taxon>Actinomycetes</taxon>
        <taxon>Mycobacteriales</taxon>
        <taxon>Hoyosellaceae</taxon>
        <taxon>Hoyosella</taxon>
    </lineage>
</organism>
<feature type="binding site" evidence="5">
    <location>
        <begin position="50"/>
        <end position="52"/>
    </location>
    <ligand>
        <name>phosphate</name>
        <dbReference type="ChEBI" id="CHEBI:43474"/>
    </ligand>
</feature>
<dbReference type="GO" id="GO:0043190">
    <property type="term" value="C:ATP-binding cassette (ABC) transporter complex"/>
    <property type="evidence" value="ECO:0007669"/>
    <property type="project" value="InterPro"/>
</dbReference>
<name>A0A839RKF3_9ACTN</name>
<gene>
    <name evidence="8" type="ORF">FHU29_001791</name>
</gene>
<dbReference type="InterPro" id="IPR005673">
    <property type="entry name" value="ABC_phos-bd_PstS"/>
</dbReference>
<feature type="signal peptide" evidence="6">
    <location>
        <begin position="1"/>
        <end position="22"/>
    </location>
</feature>
<proteinExistence type="inferred from homology"/>
<evidence type="ECO:0000256" key="5">
    <source>
        <dbReference type="PIRSR" id="PIRSR002756-1"/>
    </source>
</evidence>
<dbReference type="AlphaFoldDB" id="A0A839RKF3"/>
<feature type="binding site" evidence="5">
    <location>
        <position position="80"/>
    </location>
    <ligand>
        <name>phosphate</name>
        <dbReference type="ChEBI" id="CHEBI:43474"/>
    </ligand>
</feature>
<keyword evidence="3 4" id="KW-0592">Phosphate transport</keyword>
<dbReference type="Gene3D" id="3.40.190.10">
    <property type="entry name" value="Periplasmic binding protein-like II"/>
    <property type="match status" value="2"/>
</dbReference>
<evidence type="ECO:0000256" key="2">
    <source>
        <dbReference type="ARBA" id="ARBA00022448"/>
    </source>
</evidence>
<evidence type="ECO:0000256" key="1">
    <source>
        <dbReference type="ARBA" id="ARBA00008725"/>
    </source>
</evidence>
<accession>A0A839RKF3</accession>
<dbReference type="GO" id="GO:0035435">
    <property type="term" value="P:phosphate ion transmembrane transport"/>
    <property type="evidence" value="ECO:0007669"/>
    <property type="project" value="InterPro"/>
</dbReference>
<dbReference type="OrthoDB" id="9801510at2"/>
<keyword evidence="9" id="KW-1185">Reference proteome</keyword>
<dbReference type="PROSITE" id="PS51257">
    <property type="entry name" value="PROKAR_LIPOPROTEIN"/>
    <property type="match status" value="1"/>
</dbReference>
<protein>
    <recommendedName>
        <fullName evidence="4">Phosphate-binding protein</fullName>
    </recommendedName>
</protein>
<dbReference type="PANTHER" id="PTHR42996:SF1">
    <property type="entry name" value="PHOSPHATE-BINDING PROTEIN PSTS"/>
    <property type="match status" value="1"/>
</dbReference>
<keyword evidence="6" id="KW-0732">Signal</keyword>
<comment type="caution">
    <text evidence="8">The sequence shown here is derived from an EMBL/GenBank/DDBJ whole genome shotgun (WGS) entry which is preliminary data.</text>
</comment>
<feature type="binding site" evidence="5">
    <location>
        <position position="98"/>
    </location>
    <ligand>
        <name>phosphate</name>
        <dbReference type="ChEBI" id="CHEBI:43474"/>
    </ligand>
</feature>
<dbReference type="RefSeq" id="WP_064441115.1">
    <property type="nucleotide sequence ID" value="NZ_BDDI01000012.1"/>
</dbReference>
<dbReference type="Proteomes" id="UP000567922">
    <property type="component" value="Unassembled WGS sequence"/>
</dbReference>
<evidence type="ECO:0000256" key="6">
    <source>
        <dbReference type="SAM" id="SignalP"/>
    </source>
</evidence>
<evidence type="ECO:0000259" key="7">
    <source>
        <dbReference type="Pfam" id="PF12849"/>
    </source>
</evidence>
<dbReference type="InterPro" id="IPR050962">
    <property type="entry name" value="Phosphate-bind_PstS"/>
</dbReference>
<reference evidence="8 9" key="1">
    <citation type="submission" date="2020-08" db="EMBL/GenBank/DDBJ databases">
        <title>Sequencing the genomes of 1000 actinobacteria strains.</title>
        <authorList>
            <person name="Klenk H.-P."/>
        </authorList>
    </citation>
    <scope>NUCLEOTIDE SEQUENCE [LARGE SCALE GENOMIC DNA]</scope>
    <source>
        <strain evidence="8 9">DSM 45258</strain>
    </source>
</reference>
<dbReference type="NCBIfam" id="TIGR00975">
    <property type="entry name" value="3a0107s03"/>
    <property type="match status" value="1"/>
</dbReference>
<keyword evidence="2 4" id="KW-0813">Transport</keyword>
<evidence type="ECO:0000313" key="9">
    <source>
        <dbReference type="Proteomes" id="UP000567922"/>
    </source>
</evidence>
<dbReference type="CDD" id="cd13565">
    <property type="entry name" value="PBP2_PstS"/>
    <property type="match status" value="1"/>
</dbReference>
<dbReference type="GO" id="GO:0042301">
    <property type="term" value="F:phosphate ion binding"/>
    <property type="evidence" value="ECO:0007669"/>
    <property type="project" value="InterPro"/>
</dbReference>
<sequence>MNFKRGATFVGLAAASSLALTACITEEVGPGSADTLASCEGKPNLSATGSSAQANAMLAFNVRYGESCPGKNIAYTSSGSGDGRVQFTSGYTDFGGTDSPIVGEQLLQAQQRCKGNDVWNLPLVFGPVGLAYNLAGVDDLVLDGPTIAKIFNGEIRNWNDPEIAALNEGARLPDRGITVIHRSDSSGTTDNFQLYLETASAGVWTSGAGSDFAGGVGNGFRGNEGVAQAVASTNGAISYVEKAYIEQNGLPAAQIDNGSGPVPLSIETAARAIEQAEFASTGDGDMTLDLNSVYGATEPGAYPLVLATYEIVCSDGYDAETTAALKSFLTVAANEGQVGIDGMGYVPLPEAFRTSLMESIDAIG</sequence>
<feature type="domain" description="PBP" evidence="7">
    <location>
        <begin position="43"/>
        <end position="332"/>
    </location>
</feature>
<dbReference type="EMBL" id="JACHWS010000002">
    <property type="protein sequence ID" value="MBB3037342.1"/>
    <property type="molecule type" value="Genomic_DNA"/>
</dbReference>
<comment type="similarity">
    <text evidence="1 4">Belongs to the PstS family.</text>
</comment>
<feature type="binding site" evidence="5">
    <location>
        <begin position="186"/>
        <end position="188"/>
    </location>
    <ligand>
        <name>phosphate</name>
        <dbReference type="ChEBI" id="CHEBI:43474"/>
    </ligand>
</feature>
<dbReference type="SUPFAM" id="SSF53850">
    <property type="entry name" value="Periplasmic binding protein-like II"/>
    <property type="match status" value="1"/>
</dbReference>
<dbReference type="PANTHER" id="PTHR42996">
    <property type="entry name" value="PHOSPHATE-BINDING PROTEIN PSTS"/>
    <property type="match status" value="1"/>
</dbReference>
<dbReference type="PIRSF" id="PIRSF002756">
    <property type="entry name" value="PstS"/>
    <property type="match status" value="1"/>
</dbReference>
<dbReference type="Pfam" id="PF12849">
    <property type="entry name" value="PBP_like_2"/>
    <property type="match status" value="1"/>
</dbReference>